<dbReference type="FunFam" id="3.40.50.360:FF:000001">
    <property type="entry name" value="NAD(P)H dehydrogenase (Quinone) FQR1-like"/>
    <property type="match status" value="1"/>
</dbReference>
<evidence type="ECO:0000256" key="3">
    <source>
        <dbReference type="ARBA" id="ARBA00053955"/>
    </source>
</evidence>
<dbReference type="GO" id="GO:0034599">
    <property type="term" value="P:cellular response to oxidative stress"/>
    <property type="evidence" value="ECO:0007669"/>
    <property type="project" value="UniProtKB-ARBA"/>
</dbReference>
<evidence type="ECO:0000313" key="6">
    <source>
        <dbReference type="Proteomes" id="UP000788993"/>
    </source>
</evidence>
<dbReference type="NCBIfam" id="TIGR01755">
    <property type="entry name" value="flav_wrbA"/>
    <property type="match status" value="1"/>
</dbReference>
<dbReference type="InterPro" id="IPR010089">
    <property type="entry name" value="Flavoprotein_WrbA-like"/>
</dbReference>
<protein>
    <recommendedName>
        <fullName evidence="4">Flavodoxin-like domain-containing protein</fullName>
    </recommendedName>
</protein>
<feature type="domain" description="Flavodoxin-like" evidence="4">
    <location>
        <begin position="4"/>
        <end position="191"/>
    </location>
</feature>
<dbReference type="Gene3D" id="3.40.50.360">
    <property type="match status" value="1"/>
</dbReference>
<dbReference type="GO" id="GO:0010181">
    <property type="term" value="F:FMN binding"/>
    <property type="evidence" value="ECO:0007669"/>
    <property type="project" value="InterPro"/>
</dbReference>
<sequence length="200" mass="21103">MAKIAIVIYSLYHHIATLAKEVAKGIESVGSTADILQVPETLTPELLKMLHAPERPDFPTATVDALKEYDGIIFGIPTRFGNFPSQLKAFIDATGGLWATGALYHKTAGVFVSTGAGGGNEVTAVNALSTFAHHGMIYVPLGYAKAYAELSNVDEVHGGSAWGAGTIAGSDGSRTPTELELKIARIQGQEFATVTEKLSK</sequence>
<comment type="similarity">
    <text evidence="2">Belongs to the WrbA family.</text>
</comment>
<dbReference type="Proteomes" id="UP000788993">
    <property type="component" value="Unassembled WGS sequence"/>
</dbReference>
<evidence type="ECO:0000256" key="2">
    <source>
        <dbReference type="ARBA" id="ARBA00006961"/>
    </source>
</evidence>
<dbReference type="GO" id="GO:0003955">
    <property type="term" value="F:NAD(P)H dehydrogenase (quinone) activity"/>
    <property type="evidence" value="ECO:0007669"/>
    <property type="project" value="InterPro"/>
</dbReference>
<proteinExistence type="inferred from homology"/>
<dbReference type="EMBL" id="JAEUBD010000108">
    <property type="protein sequence ID" value="KAH3677456.1"/>
    <property type="molecule type" value="Genomic_DNA"/>
</dbReference>
<dbReference type="OrthoDB" id="504689at2759"/>
<evidence type="ECO:0000256" key="1">
    <source>
        <dbReference type="ARBA" id="ARBA00004202"/>
    </source>
</evidence>
<organism evidence="5 6">
    <name type="scientific">Ogataea polymorpha</name>
    <dbReference type="NCBI Taxonomy" id="460523"/>
    <lineage>
        <taxon>Eukaryota</taxon>
        <taxon>Fungi</taxon>
        <taxon>Dikarya</taxon>
        <taxon>Ascomycota</taxon>
        <taxon>Saccharomycotina</taxon>
        <taxon>Pichiomycetes</taxon>
        <taxon>Pichiales</taxon>
        <taxon>Pichiaceae</taxon>
        <taxon>Ogataea</taxon>
    </lineage>
</organism>
<name>A0A9P8PSH3_9ASCO</name>
<dbReference type="InterPro" id="IPR029039">
    <property type="entry name" value="Flavoprotein-like_sf"/>
</dbReference>
<comment type="function">
    <text evidence="3">Flavodoxin-like protein (FLP) that plays a role in cell wall integrity, oxidative stress protection and virulence. FLPs act as NAD(P)H quinone oxidoreductases. Reduces ubiquinone (coenzyme Q), enabling it to serve as an antioxidant in the membrane.</text>
</comment>
<comment type="caution">
    <text evidence="5">The sequence shown here is derived from an EMBL/GenBank/DDBJ whole genome shotgun (WGS) entry which is preliminary data.</text>
</comment>
<dbReference type="GO" id="GO:0005886">
    <property type="term" value="C:plasma membrane"/>
    <property type="evidence" value="ECO:0007669"/>
    <property type="project" value="UniProtKB-SubCell"/>
</dbReference>
<evidence type="ECO:0000313" key="5">
    <source>
        <dbReference type="EMBL" id="KAH3677456.1"/>
    </source>
</evidence>
<accession>A0A9P8PSH3</accession>
<dbReference type="InterPro" id="IPR005025">
    <property type="entry name" value="FMN_Rdtase-like_dom"/>
</dbReference>
<dbReference type="Pfam" id="PF03358">
    <property type="entry name" value="FMN_red"/>
    <property type="match status" value="1"/>
</dbReference>
<dbReference type="PANTHER" id="PTHR30546">
    <property type="entry name" value="FLAVODOXIN-RELATED PROTEIN WRBA-RELATED"/>
    <property type="match status" value="1"/>
</dbReference>
<comment type="subcellular location">
    <subcellularLocation>
        <location evidence="1">Cell membrane</location>
        <topology evidence="1">Peripheral membrane protein</topology>
    </subcellularLocation>
</comment>
<dbReference type="SUPFAM" id="SSF52218">
    <property type="entry name" value="Flavoproteins"/>
    <property type="match status" value="1"/>
</dbReference>
<reference evidence="5" key="2">
    <citation type="submission" date="2021-01" db="EMBL/GenBank/DDBJ databases">
        <authorList>
            <person name="Schikora-Tamarit M.A."/>
        </authorList>
    </citation>
    <scope>NUCLEOTIDE SEQUENCE</scope>
    <source>
        <strain evidence="5">NCAIM Y.01608</strain>
    </source>
</reference>
<dbReference type="PROSITE" id="PS50902">
    <property type="entry name" value="FLAVODOXIN_LIKE"/>
    <property type="match status" value="1"/>
</dbReference>
<evidence type="ECO:0000259" key="4">
    <source>
        <dbReference type="PROSITE" id="PS50902"/>
    </source>
</evidence>
<dbReference type="NCBIfam" id="NF002999">
    <property type="entry name" value="PRK03767.1"/>
    <property type="match status" value="1"/>
</dbReference>
<dbReference type="InterPro" id="IPR008254">
    <property type="entry name" value="Flavodoxin/NO_synth"/>
</dbReference>
<gene>
    <name evidence="5" type="ORF">OGATHE_000930</name>
</gene>
<dbReference type="AlphaFoldDB" id="A0A9P8PSH3"/>
<reference evidence="5" key="1">
    <citation type="journal article" date="2021" name="Open Biol.">
        <title>Shared evolutionary footprints suggest mitochondrial oxidative damage underlies multiple complex I losses in fungi.</title>
        <authorList>
            <person name="Schikora-Tamarit M.A."/>
            <person name="Marcet-Houben M."/>
            <person name="Nosek J."/>
            <person name="Gabaldon T."/>
        </authorList>
    </citation>
    <scope>NUCLEOTIDE SEQUENCE</scope>
    <source>
        <strain evidence="5">NCAIM Y.01608</strain>
    </source>
</reference>
<dbReference type="PANTHER" id="PTHR30546:SF23">
    <property type="entry name" value="FLAVOPROTEIN-LIKE PROTEIN YCP4-RELATED"/>
    <property type="match status" value="1"/>
</dbReference>
<keyword evidence="6" id="KW-1185">Reference proteome</keyword>